<dbReference type="InterPro" id="IPR018244">
    <property type="entry name" value="Allrgn_V5/Tpx1_CS"/>
</dbReference>
<dbReference type="Gene3D" id="3.40.33.10">
    <property type="entry name" value="CAP"/>
    <property type="match status" value="1"/>
</dbReference>
<evidence type="ECO:0000259" key="5">
    <source>
        <dbReference type="SMART" id="SM00198"/>
    </source>
</evidence>
<dbReference type="Pfam" id="PF00188">
    <property type="entry name" value="CAP"/>
    <property type="match status" value="1"/>
</dbReference>
<keyword evidence="3" id="KW-1015">Disulfide bond</keyword>
<proteinExistence type="inferred from homology"/>
<evidence type="ECO:0000256" key="1">
    <source>
        <dbReference type="ARBA" id="ARBA00009923"/>
    </source>
</evidence>
<protein>
    <submittedName>
        <fullName evidence="6">Pathogenesis-related protein</fullName>
    </submittedName>
</protein>
<evidence type="ECO:0000313" key="7">
    <source>
        <dbReference type="Proteomes" id="UP001055439"/>
    </source>
</evidence>
<dbReference type="SMART" id="SM00198">
    <property type="entry name" value="SCP"/>
    <property type="match status" value="1"/>
</dbReference>
<dbReference type="AlphaFoldDB" id="A0A9E7F249"/>
<keyword evidence="2 4" id="KW-0732">Signal</keyword>
<sequence>MRSSNYASALVCVMALAMVCTTLAQNSPQDFVDAHNTARAAVGVGPVSWDDNVAAYAENYANQRIGDCQLVHSDGPYGENLFWGSSTDYTGIDAVNSWVDEKQYYDHDSNSCADGQVCGHYTQVVVWQDSTTIGCARAQCDNGGIFIICNYNPAGNIEGQSPY</sequence>
<dbReference type="InterPro" id="IPR001283">
    <property type="entry name" value="CRISP-related"/>
</dbReference>
<gene>
    <name evidence="6" type="ORF">MUK42_22140</name>
</gene>
<dbReference type="PROSITE" id="PS01010">
    <property type="entry name" value="CRISP_2"/>
    <property type="match status" value="1"/>
</dbReference>
<name>A0A9E7F249_9LILI</name>
<comment type="similarity">
    <text evidence="1">Belongs to the CRISP family.</text>
</comment>
<evidence type="ECO:0000256" key="4">
    <source>
        <dbReference type="SAM" id="SignalP"/>
    </source>
</evidence>
<dbReference type="OrthoDB" id="337038at2759"/>
<dbReference type="PRINTS" id="PR00837">
    <property type="entry name" value="V5TPXLIKE"/>
</dbReference>
<dbReference type="Proteomes" id="UP001055439">
    <property type="component" value="Chromosome 2"/>
</dbReference>
<feature type="chain" id="PRO_5039009343" evidence="4">
    <location>
        <begin position="25"/>
        <end position="163"/>
    </location>
</feature>
<feature type="signal peptide" evidence="4">
    <location>
        <begin position="1"/>
        <end position="24"/>
    </location>
</feature>
<dbReference type="InterPro" id="IPR014044">
    <property type="entry name" value="CAP_dom"/>
</dbReference>
<keyword evidence="7" id="KW-1185">Reference proteome</keyword>
<reference evidence="6" key="1">
    <citation type="submission" date="2022-05" db="EMBL/GenBank/DDBJ databases">
        <title>The Musa troglodytarum L. genome provides insights into the mechanism of non-climacteric behaviour and enrichment of carotenoids.</title>
        <authorList>
            <person name="Wang J."/>
        </authorList>
    </citation>
    <scope>NUCLEOTIDE SEQUENCE</scope>
    <source>
        <tissue evidence="6">Leaf</tissue>
    </source>
</reference>
<dbReference type="InterPro" id="IPR035940">
    <property type="entry name" value="CAP_sf"/>
</dbReference>
<dbReference type="GO" id="GO:0098542">
    <property type="term" value="P:defense response to other organism"/>
    <property type="evidence" value="ECO:0007669"/>
    <property type="project" value="UniProtKB-ARBA"/>
</dbReference>
<feature type="domain" description="SCP" evidence="5">
    <location>
        <begin position="26"/>
        <end position="159"/>
    </location>
</feature>
<dbReference type="FunFam" id="3.40.33.10:FF:000006">
    <property type="entry name" value="Putative pathogenesis-related protein 1"/>
    <property type="match status" value="1"/>
</dbReference>
<evidence type="ECO:0000313" key="6">
    <source>
        <dbReference type="EMBL" id="URD87157.1"/>
    </source>
</evidence>
<dbReference type="PANTHER" id="PTHR10334">
    <property type="entry name" value="CYSTEINE-RICH SECRETORY PROTEIN-RELATED"/>
    <property type="match status" value="1"/>
</dbReference>
<evidence type="ECO:0000256" key="3">
    <source>
        <dbReference type="ARBA" id="ARBA00023157"/>
    </source>
</evidence>
<dbReference type="SUPFAM" id="SSF55797">
    <property type="entry name" value="PR-1-like"/>
    <property type="match status" value="1"/>
</dbReference>
<accession>A0A9E7F249</accession>
<dbReference type="EMBL" id="CP097504">
    <property type="protein sequence ID" value="URD87157.1"/>
    <property type="molecule type" value="Genomic_DNA"/>
</dbReference>
<dbReference type="GO" id="GO:0005576">
    <property type="term" value="C:extracellular region"/>
    <property type="evidence" value="ECO:0007669"/>
    <property type="project" value="InterPro"/>
</dbReference>
<dbReference type="CDD" id="cd05381">
    <property type="entry name" value="CAP_PR-1"/>
    <property type="match status" value="1"/>
</dbReference>
<evidence type="ECO:0000256" key="2">
    <source>
        <dbReference type="ARBA" id="ARBA00022729"/>
    </source>
</evidence>
<organism evidence="6 7">
    <name type="scientific">Musa troglodytarum</name>
    <name type="common">fe'i banana</name>
    <dbReference type="NCBI Taxonomy" id="320322"/>
    <lineage>
        <taxon>Eukaryota</taxon>
        <taxon>Viridiplantae</taxon>
        <taxon>Streptophyta</taxon>
        <taxon>Embryophyta</taxon>
        <taxon>Tracheophyta</taxon>
        <taxon>Spermatophyta</taxon>
        <taxon>Magnoliopsida</taxon>
        <taxon>Liliopsida</taxon>
        <taxon>Zingiberales</taxon>
        <taxon>Musaceae</taxon>
        <taxon>Musa</taxon>
    </lineage>
</organism>